<feature type="region of interest" description="Disordered" evidence="5">
    <location>
        <begin position="91"/>
        <end position="180"/>
    </location>
</feature>
<dbReference type="RefSeq" id="XP_023178955.2">
    <property type="nucleotide sequence ID" value="XM_023323187.2"/>
</dbReference>
<feature type="region of interest" description="Disordered" evidence="5">
    <location>
        <begin position="596"/>
        <end position="659"/>
    </location>
</feature>
<dbReference type="SUPFAM" id="SSF54106">
    <property type="entry name" value="LysM domain"/>
    <property type="match status" value="1"/>
</dbReference>
<dbReference type="GeneID" id="111604925"/>
<evidence type="ECO:0000259" key="7">
    <source>
        <dbReference type="PROSITE" id="PS51886"/>
    </source>
</evidence>
<feature type="region of interest" description="Disordered" evidence="5">
    <location>
        <begin position="878"/>
        <end position="912"/>
    </location>
</feature>
<comment type="similarity">
    <text evidence="2">Belongs to the OXR1 family.</text>
</comment>
<dbReference type="Proteomes" id="UP000504633">
    <property type="component" value="Unplaced"/>
</dbReference>
<evidence type="ECO:0000259" key="6">
    <source>
        <dbReference type="PROSITE" id="PS51782"/>
    </source>
</evidence>
<keyword evidence="9" id="KW-0675">Receptor</keyword>
<protein>
    <recommendedName>
        <fullName evidence="4">Oxidation resistance protein 1</fullName>
    </recommendedName>
</protein>
<feature type="domain" description="TLDc" evidence="7">
    <location>
        <begin position="1126"/>
        <end position="1287"/>
    </location>
</feature>
<dbReference type="SMART" id="SM00257">
    <property type="entry name" value="LysM"/>
    <property type="match status" value="1"/>
</dbReference>
<dbReference type="GO" id="GO:0005634">
    <property type="term" value="C:nucleus"/>
    <property type="evidence" value="ECO:0007669"/>
    <property type="project" value="TreeGrafter"/>
</dbReference>
<dbReference type="Pfam" id="PF01476">
    <property type="entry name" value="LysM"/>
    <property type="match status" value="1"/>
</dbReference>
<dbReference type="InterPro" id="IPR036779">
    <property type="entry name" value="LysM_dom_sf"/>
</dbReference>
<dbReference type="GO" id="GO:0006979">
    <property type="term" value="P:response to oxidative stress"/>
    <property type="evidence" value="ECO:0007669"/>
    <property type="project" value="TreeGrafter"/>
</dbReference>
<dbReference type="PROSITE" id="PS51886">
    <property type="entry name" value="TLDC"/>
    <property type="match status" value="1"/>
</dbReference>
<dbReference type="CTD" id="45467"/>
<dbReference type="InterPro" id="IPR018392">
    <property type="entry name" value="LysM"/>
</dbReference>
<sequence>MSVIDNGKYRLRKDWASASIPSLVNIDEHVDGSDGGGGEEAADNSMNITAPLPPQKPPRRSSLALGLFSSKSDKSQKRRSSIAVSFLRRDSNKNSTKDSYESAVRSEKSDGSATPTNSPEPVYSSEENIRASSPNEPGKLTYFEDGTQSRAIVQGMNPYDTPNDRQRRRRSSLQTKLDRHRRKKMDFINQRSLDSNMTYSESQSDLTNDSMAAIGANASDMTGYRNDDDNDDEDDIVDPNHVEYFPREKRHSWWNIFVPDNFKNRSRRASQDVSSLSRSVDNLAIPVRRSKSRSVDHGLAAPFDLDSLRSKVEQRFESVDKLSRQKSSLPTIPTISYTVGNRDTLTSVAARFDTTPSELTHLNRLNSSFIYPGQQLLVPDKTAKDDASTSSAGTVDGAGGGSISGKSSPIERKLSSDESKQEKDILEGLRPGSPKPGHIERIVGNSSNAGGNSQAEENADRSDDPVITQRFLKINVRHITDGQGVVGGVLLVTRNAVMFDPNVSDPLVIEHGPESYGVIAPMDLVVNAAIFHDIAHMRVAGGAGPSVAAANAASASDAEKPEIYYPKPVLVEEDSKELSEQQADLEANKQRLEAEIGSLEITDDQESLCSSTGREGDAFPKAFERERVEDTSTDAKDSAKTDAQDDEEGKKTLGLTNTRSTLEERRKSLLDHHWAIPSKDRSSDDEADNESNLTVDSGARVPDTQSSASSSKGAITGAAATGATAGAVAAPAPAPAAAAAAAVLPGIDLEHLEQLSKQSCYDSGIDIREPIPTIQPIPKKTVYSDADIVLSSDWVPPKNIVPTHFSESPPRSTIFGQSLDAAGGARKKTSSVSFSVDDEAAQQAQAVATAAALSGDKQADKKNKMLKRLSYPLTWVEGLTGEGGPSPSPGGSLNKSADTESAPNTGDSNQSVFSKVFSRRSSIGTFIRPHSSEGTASSTKLKEPKQLPPKLDYRSMVSMDDKPELFISVDKLIPRPARACSDPPLYFRLRMGKPIGKAIPQGTTVMSYGKNKLRAEYWFSVPKNRVDELYRFINTWVKHLYGELDEEQIKARGFELIQEDTEWTKSGTTKAGGYGGSQDGEEISDLTRESWEVLSMSTDEYRKTSLFATGSFDLDFPIPDLIGKTEILTEEHREKLCAHLPARAEGYSWSLIFSTSQHGFALNSLYRKMARLESPVLIVIEDTEHNVFGALTSCSLHVSDHFYGTGESLLYKFNPSFKVFHWTGENMYFIKGNMESLSIGAGDGRFGLWLDGDLNQGRSQHCSTYGNEPLAPQEDFVIKTLECWAFV</sequence>
<feature type="region of interest" description="Disordered" evidence="5">
    <location>
        <begin position="380"/>
        <end position="464"/>
    </location>
</feature>
<feature type="region of interest" description="Disordered" evidence="5">
    <location>
        <begin position="924"/>
        <end position="947"/>
    </location>
</feature>
<dbReference type="OrthoDB" id="26679at2759"/>
<reference evidence="9" key="1">
    <citation type="submission" date="2025-08" db="UniProtKB">
        <authorList>
            <consortium name="RefSeq"/>
        </authorList>
    </citation>
    <scope>IDENTIFICATION</scope>
    <source>
        <strain evidence="9">15085-1641.00</strain>
        <tissue evidence="9">Whole body</tissue>
    </source>
</reference>
<evidence type="ECO:0000256" key="4">
    <source>
        <dbReference type="ARBA" id="ARBA00040604"/>
    </source>
</evidence>
<feature type="compositionally biased region" description="Basic and acidic residues" evidence="5">
    <location>
        <begin position="614"/>
        <end position="651"/>
    </location>
</feature>
<evidence type="ECO:0000313" key="9">
    <source>
        <dbReference type="RefSeq" id="XP_023178955.2"/>
    </source>
</evidence>
<evidence type="ECO:0000256" key="3">
    <source>
        <dbReference type="ARBA" id="ARBA00023128"/>
    </source>
</evidence>
<dbReference type="CDD" id="cd00118">
    <property type="entry name" value="LysM"/>
    <property type="match status" value="1"/>
</dbReference>
<accession>A0A6J1MC81</accession>
<feature type="region of interest" description="Disordered" evidence="5">
    <location>
        <begin position="26"/>
        <end position="62"/>
    </location>
</feature>
<dbReference type="PROSITE" id="PS51782">
    <property type="entry name" value="LYSM"/>
    <property type="match status" value="1"/>
</dbReference>
<feature type="compositionally biased region" description="Basic and acidic residues" evidence="5">
    <location>
        <begin position="91"/>
        <end position="110"/>
    </location>
</feature>
<dbReference type="PANTHER" id="PTHR23354:SF62">
    <property type="entry name" value="MUSTARD, ISOFORM V"/>
    <property type="match status" value="1"/>
</dbReference>
<evidence type="ECO:0000256" key="1">
    <source>
        <dbReference type="ARBA" id="ARBA00004173"/>
    </source>
</evidence>
<dbReference type="Gene3D" id="3.10.350.10">
    <property type="entry name" value="LysM domain"/>
    <property type="match status" value="1"/>
</dbReference>
<feature type="compositionally biased region" description="Polar residues" evidence="5">
    <location>
        <begin position="703"/>
        <end position="712"/>
    </location>
</feature>
<feature type="compositionally biased region" description="Polar residues" evidence="5">
    <location>
        <begin position="893"/>
        <end position="910"/>
    </location>
</feature>
<proteinExistence type="inferred from homology"/>
<keyword evidence="8" id="KW-1185">Reference proteome</keyword>
<evidence type="ECO:0000256" key="5">
    <source>
        <dbReference type="SAM" id="MobiDB-lite"/>
    </source>
</evidence>
<feature type="region of interest" description="Disordered" evidence="5">
    <location>
        <begin position="67"/>
        <end position="86"/>
    </location>
</feature>
<comment type="subcellular location">
    <subcellularLocation>
        <location evidence="1">Mitochondrion</location>
    </subcellularLocation>
</comment>
<gene>
    <name evidence="9" type="primary">LOC111604925</name>
</gene>
<dbReference type="SMART" id="SM00584">
    <property type="entry name" value="TLDc"/>
    <property type="match status" value="1"/>
</dbReference>
<evidence type="ECO:0000256" key="2">
    <source>
        <dbReference type="ARBA" id="ARBA00009540"/>
    </source>
</evidence>
<feature type="region of interest" description="Disordered" evidence="5">
    <location>
        <begin position="676"/>
        <end position="712"/>
    </location>
</feature>
<feature type="compositionally biased region" description="Basic and acidic residues" evidence="5">
    <location>
        <begin position="409"/>
        <end position="427"/>
    </location>
</feature>
<feature type="compositionally biased region" description="Polar residues" evidence="5">
    <location>
        <begin position="444"/>
        <end position="456"/>
    </location>
</feature>
<dbReference type="GO" id="GO:0005739">
    <property type="term" value="C:mitochondrion"/>
    <property type="evidence" value="ECO:0007669"/>
    <property type="project" value="UniProtKB-SubCell"/>
</dbReference>
<dbReference type="InterPro" id="IPR006571">
    <property type="entry name" value="TLDc_dom"/>
</dbReference>
<organism evidence="8 9">
    <name type="scientific">Drosophila hydei</name>
    <name type="common">Fruit fly</name>
    <dbReference type="NCBI Taxonomy" id="7224"/>
    <lineage>
        <taxon>Eukaryota</taxon>
        <taxon>Metazoa</taxon>
        <taxon>Ecdysozoa</taxon>
        <taxon>Arthropoda</taxon>
        <taxon>Hexapoda</taxon>
        <taxon>Insecta</taxon>
        <taxon>Pterygota</taxon>
        <taxon>Neoptera</taxon>
        <taxon>Endopterygota</taxon>
        <taxon>Diptera</taxon>
        <taxon>Brachycera</taxon>
        <taxon>Muscomorpha</taxon>
        <taxon>Ephydroidea</taxon>
        <taxon>Drosophilidae</taxon>
        <taxon>Drosophila</taxon>
    </lineage>
</organism>
<feature type="domain" description="LysM" evidence="6">
    <location>
        <begin position="335"/>
        <end position="378"/>
    </location>
</feature>
<evidence type="ECO:0000313" key="8">
    <source>
        <dbReference type="Proteomes" id="UP000504633"/>
    </source>
</evidence>
<keyword evidence="3" id="KW-0496">Mitochondrion</keyword>
<dbReference type="Pfam" id="PF07534">
    <property type="entry name" value="TLD"/>
    <property type="match status" value="1"/>
</dbReference>
<name>A0A6J1MC81_DROHY</name>
<dbReference type="PANTHER" id="PTHR23354">
    <property type="entry name" value="NUCLEOLAR PROTEIN 7/ESTROGEN RECEPTOR COACTIVATOR-RELATED"/>
    <property type="match status" value="1"/>
</dbReference>